<dbReference type="CDD" id="cd00829">
    <property type="entry name" value="SCP-x_thiolase"/>
    <property type="match status" value="1"/>
</dbReference>
<proteinExistence type="predicted"/>
<dbReference type="EMBL" id="LGLV01000014">
    <property type="protein sequence ID" value="OBZ93455.1"/>
    <property type="molecule type" value="Genomic_DNA"/>
</dbReference>
<feature type="domain" description="Thiolase C-terminal" evidence="1">
    <location>
        <begin position="274"/>
        <end position="371"/>
    </location>
</feature>
<name>A0A1C7NWR3_9HYPH</name>
<dbReference type="STRING" id="1612624.ADU59_21630"/>
<dbReference type="SUPFAM" id="SSF53901">
    <property type="entry name" value="Thiolase-like"/>
    <property type="match status" value="2"/>
</dbReference>
<dbReference type="Proteomes" id="UP000093111">
    <property type="component" value="Unassembled WGS sequence"/>
</dbReference>
<dbReference type="InterPro" id="IPR055140">
    <property type="entry name" value="Thiolase_C_2"/>
</dbReference>
<dbReference type="OrthoDB" id="9790314at2"/>
<dbReference type="InterPro" id="IPR016039">
    <property type="entry name" value="Thiolase-like"/>
</dbReference>
<reference evidence="2 3" key="1">
    <citation type="journal article" date="2016" name="Syst. Appl. Microbiol.">
        <title>Pararhizobium polonicum sp. nov. isolated from tumors on stone fruit rootstocks.</title>
        <authorList>
            <person name="Pulawska J."/>
            <person name="Kuzmanovic N."/>
            <person name="Willems A."/>
            <person name="Pothier J.F."/>
        </authorList>
    </citation>
    <scope>NUCLEOTIDE SEQUENCE [LARGE SCALE GENOMIC DNA]</scope>
    <source>
        <strain evidence="2 3">F5.1</strain>
    </source>
</reference>
<dbReference type="PATRIC" id="fig|1612624.7.peg.1979"/>
<dbReference type="GO" id="GO:0003988">
    <property type="term" value="F:acetyl-CoA C-acyltransferase activity"/>
    <property type="evidence" value="ECO:0007669"/>
    <property type="project" value="UniProtKB-ARBA"/>
</dbReference>
<protein>
    <recommendedName>
        <fullName evidence="1">Thiolase C-terminal domain-containing protein</fullName>
    </recommendedName>
</protein>
<evidence type="ECO:0000313" key="3">
    <source>
        <dbReference type="Proteomes" id="UP000093111"/>
    </source>
</evidence>
<dbReference type="PANTHER" id="PTHR42870:SF1">
    <property type="entry name" value="NON-SPECIFIC LIPID-TRANSFER PROTEIN-LIKE 2"/>
    <property type="match status" value="1"/>
</dbReference>
<comment type="caution">
    <text evidence="2">The sequence shown here is derived from an EMBL/GenBank/DDBJ whole genome shotgun (WGS) entry which is preliminary data.</text>
</comment>
<evidence type="ECO:0000313" key="2">
    <source>
        <dbReference type="EMBL" id="OBZ93455.1"/>
    </source>
</evidence>
<dbReference type="AlphaFoldDB" id="A0A1C7NWR3"/>
<sequence>MIDGAFDLKDKTAVCGVGLKIGPTPGSTELSLAGDAFKLALEDSGLRAKDIDGFIAPSFGADYDRVLESWGVDVRFAFQGWTHGRFVSPTLQHAAMVVASGQAKAVAVVFARKKRQHGNTDQWEMWRQGQGPHGESPAYGAVAPVFGAAISMQRYFHLYGGSPDALAPIAIAARKHAALNPIALKQEPMDHAAYVNSRWIVEPLRLLDCCLVNEACACVIVTSAERARNLAKPPVYISGVQGVHAGPQYHNLALPGLGVAQQKVFRFEPQAADLHAHRMAGVTARDIDAVMTYDAFTPLVLFGLERFGFCKPGEGLDFIRDGRIELGGELPVNTSGGLLSEGHVSGWNLIIEAIRQARHECGARQVKDLEIVQYGGFLGEAIIFRR</sequence>
<dbReference type="Pfam" id="PF22691">
    <property type="entry name" value="Thiolase_C_1"/>
    <property type="match status" value="1"/>
</dbReference>
<evidence type="ECO:0000259" key="1">
    <source>
        <dbReference type="Pfam" id="PF22691"/>
    </source>
</evidence>
<dbReference type="RefSeq" id="WP_068956408.1">
    <property type="nucleotide sequence ID" value="NZ_LGLV01000014.1"/>
</dbReference>
<organism evidence="2 3">
    <name type="scientific">Pararhizobium polonicum</name>
    <dbReference type="NCBI Taxonomy" id="1612624"/>
    <lineage>
        <taxon>Bacteria</taxon>
        <taxon>Pseudomonadati</taxon>
        <taxon>Pseudomonadota</taxon>
        <taxon>Alphaproteobacteria</taxon>
        <taxon>Hyphomicrobiales</taxon>
        <taxon>Rhizobiaceae</taxon>
        <taxon>Rhizobium/Agrobacterium group</taxon>
        <taxon>Pararhizobium</taxon>
    </lineage>
</organism>
<dbReference type="Gene3D" id="3.40.47.10">
    <property type="match status" value="1"/>
</dbReference>
<dbReference type="PANTHER" id="PTHR42870">
    <property type="entry name" value="ACETYL-COA C-ACETYLTRANSFERASE"/>
    <property type="match status" value="1"/>
</dbReference>
<accession>A0A1C7NWR3</accession>
<keyword evidence="3" id="KW-1185">Reference proteome</keyword>
<gene>
    <name evidence="2" type="ORF">ADU59_21630</name>
</gene>